<gene>
    <name evidence="1" type="ORF">I302_05309</name>
    <name evidence="2" type="ORF">I302_106185</name>
</gene>
<proteinExistence type="predicted"/>
<dbReference type="Proteomes" id="UP000092730">
    <property type="component" value="Chromosome 4"/>
</dbReference>
<accession>A0A1B9G369</accession>
<dbReference type="AlphaFoldDB" id="A0A1B9G369"/>
<reference evidence="1" key="3">
    <citation type="submission" date="2014-01" db="EMBL/GenBank/DDBJ databases">
        <title>Evolution of pathogenesis and genome organization in the Tremellales.</title>
        <authorList>
            <person name="Cuomo C."/>
            <person name="Litvintseva A."/>
            <person name="Heitman J."/>
            <person name="Chen Y."/>
            <person name="Sun S."/>
            <person name="Springer D."/>
            <person name="Dromer F."/>
            <person name="Young S."/>
            <person name="Zeng Q."/>
            <person name="Chapman S."/>
            <person name="Gujja S."/>
            <person name="Saif S."/>
            <person name="Birren B."/>
        </authorList>
    </citation>
    <scope>NUCLEOTIDE SEQUENCE</scope>
    <source>
        <strain evidence="1">CBS 10118</strain>
    </source>
</reference>
<reference evidence="2" key="2">
    <citation type="submission" date="2013-07" db="EMBL/GenBank/DDBJ databases">
        <authorList>
            <consortium name="The Broad Institute Genome Sequencing Platform"/>
            <person name="Cuomo C."/>
            <person name="Litvintseva A."/>
            <person name="Chen Y."/>
            <person name="Heitman J."/>
            <person name="Sun S."/>
            <person name="Springer D."/>
            <person name="Dromer F."/>
            <person name="Young S.K."/>
            <person name="Zeng Q."/>
            <person name="Gargeya S."/>
            <person name="Fitzgerald M."/>
            <person name="Abouelleil A."/>
            <person name="Alvarado L."/>
            <person name="Berlin A.M."/>
            <person name="Chapman S.B."/>
            <person name="Dewar J."/>
            <person name="Goldberg J."/>
            <person name="Griggs A."/>
            <person name="Gujja S."/>
            <person name="Hansen M."/>
            <person name="Howarth C."/>
            <person name="Imamovic A."/>
            <person name="Larimer J."/>
            <person name="McCowan C."/>
            <person name="Murphy C."/>
            <person name="Pearson M."/>
            <person name="Priest M."/>
            <person name="Roberts A."/>
            <person name="Saif S."/>
            <person name="Shea T."/>
            <person name="Sykes S."/>
            <person name="Wortman J."/>
            <person name="Nusbaum C."/>
            <person name="Birren B."/>
        </authorList>
    </citation>
    <scope>NUCLEOTIDE SEQUENCE</scope>
    <source>
        <strain evidence="2">CBS 10118</strain>
    </source>
</reference>
<sequence>MSTVYYQKLTTHKSGGAPSRTSSVFRRDTDITYNSPGMDADTQSVVLSSVWTTPEGDYIILHRASLNALTGSMSGRPETVKQEAQAQSRASLIGSAKVWDTKTAELSNILAAHGQGGVSICQAQEQEGWHQYTAHRSIVQAQQVSPDTIKQVSGLSFGPGTNCSVGEDVPETAHRGYRYRKIPTQN</sequence>
<dbReference type="EMBL" id="CP144544">
    <property type="protein sequence ID" value="WVW84156.1"/>
    <property type="molecule type" value="Genomic_DNA"/>
</dbReference>
<dbReference type="KEGG" id="kbi:30209708"/>
<dbReference type="GeneID" id="30209708"/>
<evidence type="ECO:0000313" key="2">
    <source>
        <dbReference type="EMBL" id="WVW84156.1"/>
    </source>
</evidence>
<protein>
    <submittedName>
        <fullName evidence="1">Uncharacterized protein</fullName>
    </submittedName>
</protein>
<dbReference type="EMBL" id="KI894021">
    <property type="protein sequence ID" value="OCF25489.1"/>
    <property type="molecule type" value="Genomic_DNA"/>
</dbReference>
<keyword evidence="3" id="KW-1185">Reference proteome</keyword>
<dbReference type="RefSeq" id="XP_019046559.1">
    <property type="nucleotide sequence ID" value="XM_019191929.1"/>
</dbReference>
<dbReference type="VEuPathDB" id="FungiDB:I302_05309"/>
<organism evidence="1">
    <name type="scientific">Kwoniella bestiolae CBS 10118</name>
    <dbReference type="NCBI Taxonomy" id="1296100"/>
    <lineage>
        <taxon>Eukaryota</taxon>
        <taxon>Fungi</taxon>
        <taxon>Dikarya</taxon>
        <taxon>Basidiomycota</taxon>
        <taxon>Agaricomycotina</taxon>
        <taxon>Tremellomycetes</taxon>
        <taxon>Tremellales</taxon>
        <taxon>Cryptococcaceae</taxon>
        <taxon>Kwoniella</taxon>
    </lineage>
</organism>
<reference evidence="2" key="4">
    <citation type="submission" date="2024-02" db="EMBL/GenBank/DDBJ databases">
        <title>Comparative genomics of Cryptococcus and Kwoniella reveals pathogenesis evolution and contrasting modes of karyotype evolution via chromosome fusion or intercentromeric recombination.</title>
        <authorList>
            <person name="Coelho M.A."/>
            <person name="David-Palma M."/>
            <person name="Shea T."/>
            <person name="Bowers K."/>
            <person name="McGinley-Smith S."/>
            <person name="Mohammad A.W."/>
            <person name="Gnirke A."/>
            <person name="Yurkov A.M."/>
            <person name="Nowrousian M."/>
            <person name="Sun S."/>
            <person name="Cuomo C.A."/>
            <person name="Heitman J."/>
        </authorList>
    </citation>
    <scope>NUCLEOTIDE SEQUENCE</scope>
    <source>
        <strain evidence="2">CBS 10118</strain>
    </source>
</reference>
<reference evidence="1" key="1">
    <citation type="submission" date="2013-07" db="EMBL/GenBank/DDBJ databases">
        <title>The Genome Sequence of Cryptococcus bestiolae CBS10118.</title>
        <authorList>
            <consortium name="The Broad Institute Genome Sequencing Platform"/>
            <person name="Cuomo C."/>
            <person name="Litvintseva A."/>
            <person name="Chen Y."/>
            <person name="Heitman J."/>
            <person name="Sun S."/>
            <person name="Springer D."/>
            <person name="Dromer F."/>
            <person name="Young S.K."/>
            <person name="Zeng Q."/>
            <person name="Gargeya S."/>
            <person name="Fitzgerald M."/>
            <person name="Abouelleil A."/>
            <person name="Alvarado L."/>
            <person name="Berlin A.M."/>
            <person name="Chapman S.B."/>
            <person name="Dewar J."/>
            <person name="Goldberg J."/>
            <person name="Griggs A."/>
            <person name="Gujja S."/>
            <person name="Hansen M."/>
            <person name="Howarth C."/>
            <person name="Imamovic A."/>
            <person name="Larimer J."/>
            <person name="McCowan C."/>
            <person name="Murphy C."/>
            <person name="Pearson M."/>
            <person name="Priest M."/>
            <person name="Roberts A."/>
            <person name="Saif S."/>
            <person name="Shea T."/>
            <person name="Sykes S."/>
            <person name="Wortman J."/>
            <person name="Nusbaum C."/>
            <person name="Birren B."/>
        </authorList>
    </citation>
    <scope>NUCLEOTIDE SEQUENCE [LARGE SCALE GENOMIC DNA]</scope>
    <source>
        <strain evidence="1">CBS 10118</strain>
    </source>
</reference>
<name>A0A1B9G369_9TREE</name>
<evidence type="ECO:0000313" key="3">
    <source>
        <dbReference type="Proteomes" id="UP000092730"/>
    </source>
</evidence>
<evidence type="ECO:0000313" key="1">
    <source>
        <dbReference type="EMBL" id="OCF25489.1"/>
    </source>
</evidence>